<dbReference type="Pfam" id="PF20149">
    <property type="entry name" value="DUF6532"/>
    <property type="match status" value="1"/>
</dbReference>
<gene>
    <name evidence="2" type="ORF">OH76DRAFT_1298965</name>
</gene>
<accession>A0A371CT74</accession>
<reference evidence="2 3" key="1">
    <citation type="journal article" date="2018" name="Biotechnol. Biofuels">
        <title>Integrative visual omics of the white-rot fungus Polyporus brumalis exposes the biotechnological potential of its oxidative enzymes for delignifying raw plant biomass.</title>
        <authorList>
            <person name="Miyauchi S."/>
            <person name="Rancon A."/>
            <person name="Drula E."/>
            <person name="Hage H."/>
            <person name="Chaduli D."/>
            <person name="Favel A."/>
            <person name="Grisel S."/>
            <person name="Henrissat B."/>
            <person name="Herpoel-Gimbert I."/>
            <person name="Ruiz-Duenas F.J."/>
            <person name="Chevret D."/>
            <person name="Hainaut M."/>
            <person name="Lin J."/>
            <person name="Wang M."/>
            <person name="Pangilinan J."/>
            <person name="Lipzen A."/>
            <person name="Lesage-Meessen L."/>
            <person name="Navarro D."/>
            <person name="Riley R."/>
            <person name="Grigoriev I.V."/>
            <person name="Zhou S."/>
            <person name="Raouche S."/>
            <person name="Rosso M.N."/>
        </authorList>
    </citation>
    <scope>NUCLEOTIDE SEQUENCE [LARGE SCALE GENOMIC DNA]</scope>
    <source>
        <strain evidence="2 3">BRFM 1820</strain>
    </source>
</reference>
<sequence length="229" mass="26260">DYEPPAQEILEHAITIFKTHIASENAYPDKLQEKTWAKAAWLRAARELGVKMKADTRAIELIARNSWGLRGEIKGYARHFVPGEYGFKQVLSTDADGVQRNVELARQLLEQNTFKYKPQDPATRSGLFEGDIIQTIINKVFYKNPSDDGVKHDNVYRPFPVRGIALVLTAIQCAIQEWSTGLHQNVKFDELIYEKEYKIHHRDLVAYEKQSEELKIVSAICVKLAQYGR</sequence>
<feature type="non-terminal residue" evidence="2">
    <location>
        <position position="229"/>
    </location>
</feature>
<evidence type="ECO:0000259" key="1">
    <source>
        <dbReference type="Pfam" id="PF20149"/>
    </source>
</evidence>
<keyword evidence="3" id="KW-1185">Reference proteome</keyword>
<dbReference type="OrthoDB" id="3268553at2759"/>
<dbReference type="AlphaFoldDB" id="A0A371CT74"/>
<organism evidence="2 3">
    <name type="scientific">Lentinus brumalis</name>
    <dbReference type="NCBI Taxonomy" id="2498619"/>
    <lineage>
        <taxon>Eukaryota</taxon>
        <taxon>Fungi</taxon>
        <taxon>Dikarya</taxon>
        <taxon>Basidiomycota</taxon>
        <taxon>Agaricomycotina</taxon>
        <taxon>Agaricomycetes</taxon>
        <taxon>Polyporales</taxon>
        <taxon>Polyporaceae</taxon>
        <taxon>Lentinus</taxon>
    </lineage>
</organism>
<name>A0A371CT74_9APHY</name>
<dbReference type="InterPro" id="IPR045341">
    <property type="entry name" value="DUF6532"/>
</dbReference>
<dbReference type="EMBL" id="KZ857464">
    <property type="protein sequence ID" value="RDX43466.1"/>
    <property type="molecule type" value="Genomic_DNA"/>
</dbReference>
<evidence type="ECO:0000313" key="3">
    <source>
        <dbReference type="Proteomes" id="UP000256964"/>
    </source>
</evidence>
<dbReference type="Proteomes" id="UP000256964">
    <property type="component" value="Unassembled WGS sequence"/>
</dbReference>
<evidence type="ECO:0000313" key="2">
    <source>
        <dbReference type="EMBL" id="RDX43466.1"/>
    </source>
</evidence>
<protein>
    <recommendedName>
        <fullName evidence="1">DUF6532 domain-containing protein</fullName>
    </recommendedName>
</protein>
<feature type="non-terminal residue" evidence="2">
    <location>
        <position position="1"/>
    </location>
</feature>
<proteinExistence type="predicted"/>
<feature type="domain" description="DUF6532" evidence="1">
    <location>
        <begin position="12"/>
        <end position="204"/>
    </location>
</feature>
<dbReference type="STRING" id="139420.A0A371CT74"/>